<evidence type="ECO:0000256" key="7">
    <source>
        <dbReference type="ARBA" id="ARBA00022801"/>
    </source>
</evidence>
<dbReference type="InterPro" id="IPR011150">
    <property type="entry name" value="Cutinase_monf"/>
</dbReference>
<dbReference type="OrthoDB" id="2975078at2759"/>
<dbReference type="PANTHER" id="PTHR48250:SF3">
    <property type="entry name" value="CUTINASE 1-RELATED"/>
    <property type="match status" value="1"/>
</dbReference>
<keyword evidence="7 12" id="KW-0378">Hydrolase</keyword>
<feature type="active site" description="Nucleophile" evidence="10">
    <location>
        <position position="103"/>
    </location>
</feature>
<dbReference type="GO" id="GO:0050525">
    <property type="term" value="F:cutinase activity"/>
    <property type="evidence" value="ECO:0007669"/>
    <property type="project" value="UniProtKB-EC"/>
</dbReference>
<evidence type="ECO:0000313" key="12">
    <source>
        <dbReference type="EMBL" id="KAF2401446.1"/>
    </source>
</evidence>
<evidence type="ECO:0000256" key="2">
    <source>
        <dbReference type="ARBA" id="ARBA00007534"/>
    </source>
</evidence>
<protein>
    <recommendedName>
        <fullName evidence="3">cutinase</fullName>
        <ecNumber evidence="3">3.1.1.74</ecNumber>
    </recommendedName>
</protein>
<accession>A0A6G1HZZ9</accession>
<organism evidence="12 13">
    <name type="scientific">Trichodelitschia bisporula</name>
    <dbReference type="NCBI Taxonomy" id="703511"/>
    <lineage>
        <taxon>Eukaryota</taxon>
        <taxon>Fungi</taxon>
        <taxon>Dikarya</taxon>
        <taxon>Ascomycota</taxon>
        <taxon>Pezizomycotina</taxon>
        <taxon>Dothideomycetes</taxon>
        <taxon>Dothideomycetes incertae sedis</taxon>
        <taxon>Phaeotrichales</taxon>
        <taxon>Phaeotrichaceae</taxon>
        <taxon>Trichodelitschia</taxon>
    </lineage>
</organism>
<comment type="similarity">
    <text evidence="2">Belongs to the cutinase family.</text>
</comment>
<dbReference type="Pfam" id="PF01083">
    <property type="entry name" value="Cutinase"/>
    <property type="match status" value="1"/>
</dbReference>
<keyword evidence="13" id="KW-1185">Reference proteome</keyword>
<comment type="catalytic activity">
    <reaction evidence="9">
        <text>cutin + H2O = cutin monomers.</text>
        <dbReference type="EC" id="3.1.1.74"/>
    </reaction>
</comment>
<evidence type="ECO:0000256" key="1">
    <source>
        <dbReference type="ARBA" id="ARBA00004613"/>
    </source>
</evidence>
<name>A0A6G1HZZ9_9PEZI</name>
<dbReference type="GO" id="GO:0016052">
    <property type="term" value="P:carbohydrate catabolic process"/>
    <property type="evidence" value="ECO:0007669"/>
    <property type="project" value="TreeGrafter"/>
</dbReference>
<feature type="active site" description="Proton donor/acceptor" evidence="10">
    <location>
        <position position="167"/>
    </location>
</feature>
<keyword evidence="8 11" id="KW-1015">Disulfide bond</keyword>
<dbReference type="AlphaFoldDB" id="A0A6G1HZZ9"/>
<gene>
    <name evidence="12" type="ORF">EJ06DRAFT_509110</name>
</gene>
<dbReference type="SUPFAM" id="SSF53474">
    <property type="entry name" value="alpha/beta-Hydrolases"/>
    <property type="match status" value="1"/>
</dbReference>
<dbReference type="GO" id="GO:0005576">
    <property type="term" value="C:extracellular region"/>
    <property type="evidence" value="ECO:0007669"/>
    <property type="project" value="UniProtKB-SubCell"/>
</dbReference>
<dbReference type="Gene3D" id="3.40.50.1820">
    <property type="entry name" value="alpha/beta hydrolase"/>
    <property type="match status" value="1"/>
</dbReference>
<proteinExistence type="inferred from homology"/>
<dbReference type="Proteomes" id="UP000799640">
    <property type="component" value="Unassembled WGS sequence"/>
</dbReference>
<reference evidence="12" key="1">
    <citation type="journal article" date="2020" name="Stud. Mycol.">
        <title>101 Dothideomycetes genomes: a test case for predicting lifestyles and emergence of pathogens.</title>
        <authorList>
            <person name="Haridas S."/>
            <person name="Albert R."/>
            <person name="Binder M."/>
            <person name="Bloem J."/>
            <person name="Labutti K."/>
            <person name="Salamov A."/>
            <person name="Andreopoulos B."/>
            <person name="Baker S."/>
            <person name="Barry K."/>
            <person name="Bills G."/>
            <person name="Bluhm B."/>
            <person name="Cannon C."/>
            <person name="Castanera R."/>
            <person name="Culley D."/>
            <person name="Daum C."/>
            <person name="Ezra D."/>
            <person name="Gonzalez J."/>
            <person name="Henrissat B."/>
            <person name="Kuo A."/>
            <person name="Liang C."/>
            <person name="Lipzen A."/>
            <person name="Lutzoni F."/>
            <person name="Magnuson J."/>
            <person name="Mondo S."/>
            <person name="Nolan M."/>
            <person name="Ohm R."/>
            <person name="Pangilinan J."/>
            <person name="Park H.-J."/>
            <person name="Ramirez L."/>
            <person name="Alfaro M."/>
            <person name="Sun H."/>
            <person name="Tritt A."/>
            <person name="Yoshinaga Y."/>
            <person name="Zwiers L.-H."/>
            <person name="Turgeon B."/>
            <person name="Goodwin S."/>
            <person name="Spatafora J."/>
            <person name="Crous P."/>
            <person name="Grigoriev I."/>
        </authorList>
    </citation>
    <scope>NUCLEOTIDE SEQUENCE</scope>
    <source>
        <strain evidence="12">CBS 262.69</strain>
    </source>
</reference>
<dbReference type="EC" id="3.1.1.74" evidence="3"/>
<dbReference type="InterPro" id="IPR029058">
    <property type="entry name" value="AB_hydrolase_fold"/>
</dbReference>
<dbReference type="PANTHER" id="PTHR48250">
    <property type="entry name" value="CUTINASE 2-RELATED"/>
    <property type="match status" value="1"/>
</dbReference>
<comment type="subcellular location">
    <subcellularLocation>
        <location evidence="1">Secreted</location>
    </subcellularLocation>
</comment>
<evidence type="ECO:0000256" key="6">
    <source>
        <dbReference type="ARBA" id="ARBA00022729"/>
    </source>
</evidence>
<feature type="disulfide bond" evidence="11">
    <location>
        <begin position="150"/>
        <end position="157"/>
    </location>
</feature>
<keyword evidence="6" id="KW-0732">Signal</keyword>
<dbReference type="EMBL" id="ML996693">
    <property type="protein sequence ID" value="KAF2401446.1"/>
    <property type="molecule type" value="Genomic_DNA"/>
</dbReference>
<evidence type="ECO:0000256" key="3">
    <source>
        <dbReference type="ARBA" id="ARBA00013095"/>
    </source>
</evidence>
<dbReference type="InterPro" id="IPR000675">
    <property type="entry name" value="Cutinase/axe"/>
</dbReference>
<evidence type="ECO:0000256" key="4">
    <source>
        <dbReference type="ARBA" id="ARBA00022487"/>
    </source>
</evidence>
<dbReference type="SMART" id="SM01110">
    <property type="entry name" value="Cutinase"/>
    <property type="match status" value="1"/>
</dbReference>
<sequence>MASLSGYLTFSIPDKGTFKGKCAPNMLFFAKGTTEPGELGITVGPVLNSALTGKDWRVIGVPYQADLFSDLCLGLPGGMMARDMLDQAAEKCPNSKLYMSGYSQGALVSHNAVGYAKQETKKRVAAVIVFGDPMQGAPIKGYNGPIITYCLEGDYVCTGNFVIGAAHLSYTGAPSTKAIAEIKKIAVGKKYTLK</sequence>
<feature type="disulfide bond" evidence="11">
    <location>
        <begin position="22"/>
        <end position="92"/>
    </location>
</feature>
<evidence type="ECO:0000313" key="13">
    <source>
        <dbReference type="Proteomes" id="UP000799640"/>
    </source>
</evidence>
<evidence type="ECO:0000256" key="8">
    <source>
        <dbReference type="ARBA" id="ARBA00023157"/>
    </source>
</evidence>
<keyword evidence="4" id="KW-0719">Serine esterase</keyword>
<evidence type="ECO:0000256" key="5">
    <source>
        <dbReference type="ARBA" id="ARBA00022525"/>
    </source>
</evidence>
<feature type="active site" evidence="10">
    <location>
        <position position="154"/>
    </location>
</feature>
<evidence type="ECO:0000256" key="11">
    <source>
        <dbReference type="PIRSR" id="PIRSR611150-2"/>
    </source>
</evidence>
<evidence type="ECO:0000256" key="9">
    <source>
        <dbReference type="ARBA" id="ARBA00034045"/>
    </source>
</evidence>
<evidence type="ECO:0000256" key="10">
    <source>
        <dbReference type="PIRSR" id="PIRSR611150-1"/>
    </source>
</evidence>
<keyword evidence="5" id="KW-0964">Secreted</keyword>